<dbReference type="EMBL" id="SNYV01000011">
    <property type="protein sequence ID" value="TDQ79459.1"/>
    <property type="molecule type" value="Genomic_DNA"/>
</dbReference>
<dbReference type="InterPro" id="IPR033985">
    <property type="entry name" value="SusD-like_N"/>
</dbReference>
<evidence type="ECO:0000256" key="5">
    <source>
        <dbReference type="ARBA" id="ARBA00023237"/>
    </source>
</evidence>
<reference evidence="8 9" key="1">
    <citation type="submission" date="2019-03" db="EMBL/GenBank/DDBJ databases">
        <title>Genomic Encyclopedia of Archaeal and Bacterial Type Strains, Phase II (KMG-II): from individual species to whole genera.</title>
        <authorList>
            <person name="Goeker M."/>
        </authorList>
    </citation>
    <scope>NUCLEOTIDE SEQUENCE [LARGE SCALE GENOMIC DNA]</scope>
    <source>
        <strain evidence="8 9">DSM 28353</strain>
    </source>
</reference>
<keyword evidence="3" id="KW-0732">Signal</keyword>
<dbReference type="GO" id="GO:0009279">
    <property type="term" value="C:cell outer membrane"/>
    <property type="evidence" value="ECO:0007669"/>
    <property type="project" value="UniProtKB-SubCell"/>
</dbReference>
<gene>
    <name evidence="8" type="ORF">CLV99_0897</name>
</gene>
<evidence type="ECO:0000313" key="8">
    <source>
        <dbReference type="EMBL" id="TDQ79459.1"/>
    </source>
</evidence>
<dbReference type="AlphaFoldDB" id="A0A4V3DE27"/>
<dbReference type="Gene3D" id="1.25.40.390">
    <property type="match status" value="2"/>
</dbReference>
<keyword evidence="5" id="KW-0998">Cell outer membrane</keyword>
<evidence type="ECO:0000256" key="3">
    <source>
        <dbReference type="ARBA" id="ARBA00022729"/>
    </source>
</evidence>
<dbReference type="SUPFAM" id="SSF48452">
    <property type="entry name" value="TPR-like"/>
    <property type="match status" value="1"/>
</dbReference>
<dbReference type="InterPro" id="IPR011990">
    <property type="entry name" value="TPR-like_helical_dom_sf"/>
</dbReference>
<feature type="domain" description="RagB/SusD" evidence="6">
    <location>
        <begin position="336"/>
        <end position="409"/>
    </location>
</feature>
<accession>A0A4V3DE27</accession>
<evidence type="ECO:0000256" key="1">
    <source>
        <dbReference type="ARBA" id="ARBA00004442"/>
    </source>
</evidence>
<evidence type="ECO:0000259" key="6">
    <source>
        <dbReference type="Pfam" id="PF07980"/>
    </source>
</evidence>
<organism evidence="8 9">
    <name type="scientific">Sphingobacterium yanglingense</name>
    <dbReference type="NCBI Taxonomy" id="1437280"/>
    <lineage>
        <taxon>Bacteria</taxon>
        <taxon>Pseudomonadati</taxon>
        <taxon>Bacteroidota</taxon>
        <taxon>Sphingobacteriia</taxon>
        <taxon>Sphingobacteriales</taxon>
        <taxon>Sphingobacteriaceae</taxon>
        <taxon>Sphingobacterium</taxon>
    </lineage>
</organism>
<name>A0A4V3DE27_9SPHI</name>
<evidence type="ECO:0000259" key="7">
    <source>
        <dbReference type="Pfam" id="PF14322"/>
    </source>
</evidence>
<dbReference type="OrthoDB" id="653598at2"/>
<feature type="domain" description="SusD-like N-terminal" evidence="7">
    <location>
        <begin position="25"/>
        <end position="227"/>
    </location>
</feature>
<protein>
    <submittedName>
        <fullName evidence="8">SusD-like starch-binding protein associating with outer membrane</fullName>
    </submittedName>
</protein>
<evidence type="ECO:0000256" key="4">
    <source>
        <dbReference type="ARBA" id="ARBA00023136"/>
    </source>
</evidence>
<sequence length="454" mass="52725">MERYIHGLLLGLFVVSFGLSSCSKEFLEAKPQKIQVIVRTQEDVSALLDNTEVMNRIDYFRILSDGDLFFTVAKLTASSEIHRNLYLWKVDYDPSKLNTTTWDLPYQQILYANIALETLDEIKPDATKQTLYNEIMGRALFFRAWAHYQLLQDFAEAYDPQRPEQLGVPIILESTFPKQVKRASLKEGYQAIVADLEAAESLLPIISMVKTRPSRQAVYALLSRVYLNMYDYPLSLSYSEKALEINKQLLDYNGLNPLAAIPFDQYNYSTHPEIVFFASSNYPFVATQGVEVEPELFTSYTVNDLRKRAFFNTAKQFVGTYSGRADYQFTGLAVDDLYLTKAECLVRMGRLEEARKLMQTLLEYRFVDNVVTVTIPQDRDDLLRWILLERRKELFGRGTRWMDLKRLNREPGLQEDLKRRYQGLDFELPANSSRYVFFIPESDVEMSNLDQNIR</sequence>
<dbReference type="Proteomes" id="UP000295292">
    <property type="component" value="Unassembled WGS sequence"/>
</dbReference>
<dbReference type="Pfam" id="PF07980">
    <property type="entry name" value="SusD_RagB"/>
    <property type="match status" value="1"/>
</dbReference>
<comment type="subcellular location">
    <subcellularLocation>
        <location evidence="1">Cell outer membrane</location>
    </subcellularLocation>
</comment>
<evidence type="ECO:0000313" key="9">
    <source>
        <dbReference type="Proteomes" id="UP000295292"/>
    </source>
</evidence>
<proteinExistence type="inferred from homology"/>
<comment type="similarity">
    <text evidence="2">Belongs to the SusD family.</text>
</comment>
<dbReference type="Pfam" id="PF14322">
    <property type="entry name" value="SusD-like_3"/>
    <property type="match status" value="1"/>
</dbReference>
<comment type="caution">
    <text evidence="8">The sequence shown here is derived from an EMBL/GenBank/DDBJ whole genome shotgun (WGS) entry which is preliminary data.</text>
</comment>
<evidence type="ECO:0000256" key="2">
    <source>
        <dbReference type="ARBA" id="ARBA00006275"/>
    </source>
</evidence>
<keyword evidence="4" id="KW-0472">Membrane</keyword>
<keyword evidence="9" id="KW-1185">Reference proteome</keyword>
<dbReference type="InterPro" id="IPR012944">
    <property type="entry name" value="SusD_RagB_dom"/>
</dbReference>
<dbReference type="RefSeq" id="WP_133583251.1">
    <property type="nucleotide sequence ID" value="NZ_SNYV01000011.1"/>
</dbReference>
<dbReference type="PROSITE" id="PS51257">
    <property type="entry name" value="PROKAR_LIPOPROTEIN"/>
    <property type="match status" value="1"/>
</dbReference>